<evidence type="ECO:0000313" key="12">
    <source>
        <dbReference type="Proteomes" id="UP000271256"/>
    </source>
</evidence>
<comment type="caution">
    <text evidence="11">The sequence shown here is derived from an EMBL/GenBank/DDBJ whole genome shotgun (WGS) entry which is preliminary data.</text>
</comment>
<dbReference type="InterPro" id="IPR003265">
    <property type="entry name" value="HhH-GPD_domain"/>
</dbReference>
<organism evidence="11 12">
    <name type="scientific">Desulfofundulus salinus</name>
    <dbReference type="NCBI Taxonomy" id="2419843"/>
    <lineage>
        <taxon>Bacteria</taxon>
        <taxon>Bacillati</taxon>
        <taxon>Bacillota</taxon>
        <taxon>Clostridia</taxon>
        <taxon>Eubacteriales</taxon>
        <taxon>Peptococcaceae</taxon>
        <taxon>Desulfofundulus</taxon>
    </lineage>
</organism>
<evidence type="ECO:0000256" key="5">
    <source>
        <dbReference type="ARBA" id="ARBA00022801"/>
    </source>
</evidence>
<evidence type="ECO:0000256" key="7">
    <source>
        <dbReference type="ARBA" id="ARBA00023014"/>
    </source>
</evidence>
<keyword evidence="5" id="KW-0378">Hydrolase</keyword>
<name>A0A494X620_9FIRM</name>
<dbReference type="SUPFAM" id="SSF48150">
    <property type="entry name" value="DNA-glycosylase"/>
    <property type="match status" value="1"/>
</dbReference>
<keyword evidence="11" id="KW-0238">DNA-binding</keyword>
<evidence type="ECO:0000256" key="2">
    <source>
        <dbReference type="ARBA" id="ARBA00008343"/>
    </source>
</evidence>
<dbReference type="OrthoDB" id="9802365at2"/>
<dbReference type="Gene3D" id="1.10.340.30">
    <property type="entry name" value="Hypothetical protein, domain 2"/>
    <property type="match status" value="1"/>
</dbReference>
<keyword evidence="9" id="KW-0326">Glycosidase</keyword>
<gene>
    <name evidence="11" type="ORF">D7024_13175</name>
</gene>
<dbReference type="CDD" id="cd00056">
    <property type="entry name" value="ENDO3c"/>
    <property type="match status" value="1"/>
</dbReference>
<dbReference type="GO" id="GO:0032357">
    <property type="term" value="F:oxidized purine DNA binding"/>
    <property type="evidence" value="ECO:0007669"/>
    <property type="project" value="TreeGrafter"/>
</dbReference>
<dbReference type="REBASE" id="292781">
    <property type="entry name" value="V.Dsa435ORF13170P"/>
</dbReference>
<dbReference type="EMBL" id="RBWE01000001">
    <property type="protein sequence ID" value="RKO68214.1"/>
    <property type="molecule type" value="Genomic_DNA"/>
</dbReference>
<evidence type="ECO:0000256" key="3">
    <source>
        <dbReference type="ARBA" id="ARBA00022723"/>
    </source>
</evidence>
<dbReference type="InterPro" id="IPR011257">
    <property type="entry name" value="DNA_glycosylase"/>
</dbReference>
<dbReference type="GO" id="GO:0006284">
    <property type="term" value="P:base-excision repair"/>
    <property type="evidence" value="ECO:0007669"/>
    <property type="project" value="InterPro"/>
</dbReference>
<dbReference type="GO" id="GO:0035485">
    <property type="term" value="F:adenine/guanine mispair binding"/>
    <property type="evidence" value="ECO:0007669"/>
    <property type="project" value="TreeGrafter"/>
</dbReference>
<keyword evidence="3" id="KW-0479">Metal-binding</keyword>
<evidence type="ECO:0000256" key="8">
    <source>
        <dbReference type="ARBA" id="ARBA00023204"/>
    </source>
</evidence>
<keyword evidence="4" id="KW-0227">DNA damage</keyword>
<keyword evidence="6" id="KW-0408">Iron</keyword>
<keyword evidence="7" id="KW-0411">Iron-sulfur</keyword>
<dbReference type="InterPro" id="IPR044298">
    <property type="entry name" value="MIG/MutY"/>
</dbReference>
<evidence type="ECO:0000259" key="10">
    <source>
        <dbReference type="SMART" id="SM00478"/>
    </source>
</evidence>
<dbReference type="PANTHER" id="PTHR42944:SF1">
    <property type="entry name" value="ADENINE DNA GLYCOSYLASE"/>
    <property type="match status" value="1"/>
</dbReference>
<protein>
    <submittedName>
        <fullName evidence="11">DNA-binding protein</fullName>
    </submittedName>
</protein>
<accession>A0A494X620</accession>
<comment type="cofactor">
    <cofactor evidence="1">
        <name>[4Fe-4S] cluster</name>
        <dbReference type="ChEBI" id="CHEBI:49883"/>
    </cofactor>
</comment>
<evidence type="ECO:0000256" key="6">
    <source>
        <dbReference type="ARBA" id="ARBA00023004"/>
    </source>
</evidence>
<keyword evidence="12" id="KW-1185">Reference proteome</keyword>
<sequence>MEIGEVRKALISWGKVNFRQFPWRLTRNPYYILIAEVLLHRTRALQVVPVYERFILRFPDVATLSRAGKEELYNLLHSLGLFWRIEALYHLARIVVRDFSGQIPVEKHLLLSLPGVSDYIAGAVRCFAWDLPEVLMDTNTVRITGRLFGLPVRDSSRRSRKFAELLASLMDRDRPRDFYFALLDLADKICVAKNQPACHQCPVLVWCAHAARNTFQR</sequence>
<evidence type="ECO:0000256" key="4">
    <source>
        <dbReference type="ARBA" id="ARBA00022763"/>
    </source>
</evidence>
<proteinExistence type="inferred from homology"/>
<dbReference type="GO" id="GO:0051536">
    <property type="term" value="F:iron-sulfur cluster binding"/>
    <property type="evidence" value="ECO:0007669"/>
    <property type="project" value="UniProtKB-KW"/>
</dbReference>
<evidence type="ECO:0000256" key="1">
    <source>
        <dbReference type="ARBA" id="ARBA00001966"/>
    </source>
</evidence>
<dbReference type="GO" id="GO:0034039">
    <property type="term" value="F:8-oxo-7,8-dihydroguanine DNA N-glycosylase activity"/>
    <property type="evidence" value="ECO:0007669"/>
    <property type="project" value="TreeGrafter"/>
</dbReference>
<dbReference type="Gene3D" id="1.10.1670.10">
    <property type="entry name" value="Helix-hairpin-Helix base-excision DNA repair enzymes (C-terminal)"/>
    <property type="match status" value="1"/>
</dbReference>
<evidence type="ECO:0000313" key="11">
    <source>
        <dbReference type="EMBL" id="RKO68214.1"/>
    </source>
</evidence>
<comment type="similarity">
    <text evidence="2">Belongs to the Nth/MutY family.</text>
</comment>
<evidence type="ECO:0000256" key="9">
    <source>
        <dbReference type="ARBA" id="ARBA00023295"/>
    </source>
</evidence>
<dbReference type="PANTHER" id="PTHR42944">
    <property type="entry name" value="ADENINE DNA GLYCOSYLASE"/>
    <property type="match status" value="1"/>
</dbReference>
<dbReference type="GO" id="GO:0000701">
    <property type="term" value="F:purine-specific mismatch base pair DNA N-glycosylase activity"/>
    <property type="evidence" value="ECO:0007669"/>
    <property type="project" value="TreeGrafter"/>
</dbReference>
<dbReference type="AlphaFoldDB" id="A0A494X620"/>
<dbReference type="GO" id="GO:0046872">
    <property type="term" value="F:metal ion binding"/>
    <property type="evidence" value="ECO:0007669"/>
    <property type="project" value="UniProtKB-KW"/>
</dbReference>
<dbReference type="GO" id="GO:0006298">
    <property type="term" value="P:mismatch repair"/>
    <property type="evidence" value="ECO:0007669"/>
    <property type="project" value="TreeGrafter"/>
</dbReference>
<dbReference type="InterPro" id="IPR023170">
    <property type="entry name" value="HhH_base_excis_C"/>
</dbReference>
<dbReference type="SMART" id="SM00478">
    <property type="entry name" value="ENDO3c"/>
    <property type="match status" value="1"/>
</dbReference>
<keyword evidence="8" id="KW-0234">DNA repair</keyword>
<dbReference type="Pfam" id="PF00730">
    <property type="entry name" value="HhH-GPD"/>
    <property type="match status" value="1"/>
</dbReference>
<feature type="domain" description="HhH-GPD" evidence="10">
    <location>
        <begin position="38"/>
        <end position="188"/>
    </location>
</feature>
<reference evidence="11 12" key="1">
    <citation type="submission" date="2018-10" db="EMBL/GenBank/DDBJ databases">
        <authorList>
            <person name="Grouzdev D.S."/>
            <person name="Krutkina M.S."/>
            <person name="Tourova T.P."/>
            <person name="Nazina T.N."/>
        </authorList>
    </citation>
    <scope>NUCLEOTIDE SEQUENCE [LARGE SCALE GENOMIC DNA]</scope>
    <source>
        <strain evidence="11 12">435</strain>
    </source>
</reference>
<dbReference type="Proteomes" id="UP000271256">
    <property type="component" value="Unassembled WGS sequence"/>
</dbReference>